<protein>
    <recommendedName>
        <fullName evidence="2">SLH domain-containing protein</fullName>
    </recommendedName>
</protein>
<evidence type="ECO:0008006" key="2">
    <source>
        <dbReference type="Google" id="ProtNLM"/>
    </source>
</evidence>
<reference evidence="1" key="1">
    <citation type="submission" date="2019-08" db="EMBL/GenBank/DDBJ databases">
        <authorList>
            <person name="Kucharzyk K."/>
            <person name="Murdoch R.W."/>
            <person name="Higgins S."/>
            <person name="Loffler F."/>
        </authorList>
    </citation>
    <scope>NUCLEOTIDE SEQUENCE</scope>
</reference>
<comment type="caution">
    <text evidence="1">The sequence shown here is derived from an EMBL/GenBank/DDBJ whole genome shotgun (WGS) entry which is preliminary data.</text>
</comment>
<organism evidence="1">
    <name type="scientific">bioreactor metagenome</name>
    <dbReference type="NCBI Taxonomy" id="1076179"/>
    <lineage>
        <taxon>unclassified sequences</taxon>
        <taxon>metagenomes</taxon>
        <taxon>ecological metagenomes</taxon>
    </lineage>
</organism>
<evidence type="ECO:0000313" key="1">
    <source>
        <dbReference type="EMBL" id="MPN27550.1"/>
    </source>
</evidence>
<sequence>MTRGSAQYVEWLGAGDNPNGKGWAVPGKGYGGKVVALLEQIIAQEVPQSPAEPPQEPMYSQWQTDGLKALVEAGVINSPEVWEAKFGEPITVGQIFGILGRMFTMSEE</sequence>
<dbReference type="AlphaFoldDB" id="A0A645GMZ4"/>
<proteinExistence type="predicted"/>
<gene>
    <name evidence="1" type="ORF">SDC9_174984</name>
</gene>
<accession>A0A645GMZ4</accession>
<name>A0A645GMZ4_9ZZZZ</name>
<dbReference type="EMBL" id="VSSQ01077496">
    <property type="protein sequence ID" value="MPN27550.1"/>
    <property type="molecule type" value="Genomic_DNA"/>
</dbReference>